<sequence>MAIIEVETRIQASPRLCYTLALSVDLHSISAQKTQESIVGGIRSGVLQLGDVVTFRARHFGIWQTLTSKITEAEFPVYFCDEMQQGAFKSMRHEHHFVAQGSGTLMRDVFTFQSPYGLLGRAVDFLLLEKYLRAFLVERGSVIKHYAESGAWQKVIKLKDS</sequence>
<dbReference type="InterPro" id="IPR023393">
    <property type="entry name" value="START-like_dom_sf"/>
</dbReference>
<dbReference type="Gene3D" id="3.30.530.20">
    <property type="match status" value="1"/>
</dbReference>
<dbReference type="CDD" id="cd07820">
    <property type="entry name" value="SRPBCC_3"/>
    <property type="match status" value="1"/>
</dbReference>
<dbReference type="SUPFAM" id="SSF55961">
    <property type="entry name" value="Bet v1-like"/>
    <property type="match status" value="1"/>
</dbReference>
<dbReference type="EMBL" id="CP095046">
    <property type="protein sequence ID" value="UOQ71051.1"/>
    <property type="molecule type" value="Genomic_DNA"/>
</dbReference>
<dbReference type="AlphaFoldDB" id="A0A8T9Q3N1"/>
<evidence type="ECO:0000313" key="2">
    <source>
        <dbReference type="Proteomes" id="UP000831796"/>
    </source>
</evidence>
<organism evidence="1 2">
    <name type="scientific">Hymenobacter cellulosilyticus</name>
    <dbReference type="NCBI Taxonomy" id="2932248"/>
    <lineage>
        <taxon>Bacteria</taxon>
        <taxon>Pseudomonadati</taxon>
        <taxon>Bacteroidota</taxon>
        <taxon>Cytophagia</taxon>
        <taxon>Cytophagales</taxon>
        <taxon>Hymenobacteraceae</taxon>
        <taxon>Hymenobacter</taxon>
    </lineage>
</organism>
<gene>
    <name evidence="1" type="ORF">MUN79_20615</name>
</gene>
<accession>A0A8T9Q3N1</accession>
<dbReference type="Proteomes" id="UP000831796">
    <property type="component" value="Chromosome"/>
</dbReference>
<name>A0A8T9Q3N1_9BACT</name>
<reference evidence="1" key="1">
    <citation type="submission" date="2022-04" db="EMBL/GenBank/DDBJ databases">
        <title>Hymenobacter sp. isolated from the air.</title>
        <authorList>
            <person name="Won M."/>
            <person name="Lee C.-M."/>
            <person name="Woen H.-Y."/>
            <person name="Kwon S.-W."/>
        </authorList>
    </citation>
    <scope>NUCLEOTIDE SEQUENCE</scope>
    <source>
        <strain evidence="1">5116S-3</strain>
    </source>
</reference>
<dbReference type="KEGG" id="hcu:MUN79_20615"/>
<keyword evidence="2" id="KW-1185">Reference proteome</keyword>
<protein>
    <submittedName>
        <fullName evidence="1">SRPBCC family protein</fullName>
    </submittedName>
</protein>
<dbReference type="RefSeq" id="WP_244674463.1">
    <property type="nucleotide sequence ID" value="NZ_CP095046.1"/>
</dbReference>
<proteinExistence type="predicted"/>
<evidence type="ECO:0000313" key="1">
    <source>
        <dbReference type="EMBL" id="UOQ71051.1"/>
    </source>
</evidence>